<evidence type="ECO:0000313" key="3">
    <source>
        <dbReference type="Proteomes" id="UP001174136"/>
    </source>
</evidence>
<sequence length="165" mass="18669">MASPDAPQTPVTNVYLAEDMSGYFDVERTQPRMTALYQSPQGLYYLDQAHTVRVLLHFTPGMSLEAQHVSEESEAVVSEARDNDGIVVRRPEVLGGRSEEHSDPVDHHTTPLARRSRGARGGPDAVALAIENSDRARERRHQELLEEMRAQRVLFENLMREYLTN</sequence>
<name>A0AA47MQB1_MERPO</name>
<accession>A0AA47MQB1</accession>
<feature type="compositionally biased region" description="Basic and acidic residues" evidence="1">
    <location>
        <begin position="94"/>
        <end position="109"/>
    </location>
</feature>
<comment type="caution">
    <text evidence="2">The sequence shown here is derived from an EMBL/GenBank/DDBJ whole genome shotgun (WGS) entry which is preliminary data.</text>
</comment>
<reference evidence="2" key="1">
    <citation type="journal article" date="2023" name="Front. Mar. Sci.">
        <title>A new Merluccius polli reference genome to investigate the effects of global change in West African waters.</title>
        <authorList>
            <person name="Mateo J.L."/>
            <person name="Blanco-Fernandez C."/>
            <person name="Garcia-Vazquez E."/>
            <person name="Machado-Schiaffino G."/>
        </authorList>
    </citation>
    <scope>NUCLEOTIDE SEQUENCE</scope>
    <source>
        <strain evidence="2">C29</strain>
        <tissue evidence="2">Fin</tissue>
    </source>
</reference>
<dbReference type="EMBL" id="JAOPHQ010003127">
    <property type="protein sequence ID" value="KAK0144612.1"/>
    <property type="molecule type" value="Genomic_DNA"/>
</dbReference>
<proteinExistence type="predicted"/>
<protein>
    <submittedName>
        <fullName evidence="2">Uncharacterized protein</fullName>
    </submittedName>
</protein>
<gene>
    <name evidence="2" type="ORF">N1851_016954</name>
</gene>
<feature type="region of interest" description="Disordered" evidence="1">
    <location>
        <begin position="94"/>
        <end position="123"/>
    </location>
</feature>
<organism evidence="2 3">
    <name type="scientific">Merluccius polli</name>
    <name type="common">Benguela hake</name>
    <name type="synonym">Merluccius cadenati</name>
    <dbReference type="NCBI Taxonomy" id="89951"/>
    <lineage>
        <taxon>Eukaryota</taxon>
        <taxon>Metazoa</taxon>
        <taxon>Chordata</taxon>
        <taxon>Craniata</taxon>
        <taxon>Vertebrata</taxon>
        <taxon>Euteleostomi</taxon>
        <taxon>Actinopterygii</taxon>
        <taxon>Neopterygii</taxon>
        <taxon>Teleostei</taxon>
        <taxon>Neoteleostei</taxon>
        <taxon>Acanthomorphata</taxon>
        <taxon>Zeiogadaria</taxon>
        <taxon>Gadariae</taxon>
        <taxon>Gadiformes</taxon>
        <taxon>Gadoidei</taxon>
        <taxon>Merlucciidae</taxon>
        <taxon>Merluccius</taxon>
    </lineage>
</organism>
<dbReference type="Proteomes" id="UP001174136">
    <property type="component" value="Unassembled WGS sequence"/>
</dbReference>
<dbReference type="AlphaFoldDB" id="A0AA47MQB1"/>
<evidence type="ECO:0000256" key="1">
    <source>
        <dbReference type="SAM" id="MobiDB-lite"/>
    </source>
</evidence>
<evidence type="ECO:0000313" key="2">
    <source>
        <dbReference type="EMBL" id="KAK0144612.1"/>
    </source>
</evidence>
<keyword evidence="3" id="KW-1185">Reference proteome</keyword>